<dbReference type="AlphaFoldDB" id="A0A2D6YLR1"/>
<dbReference type="PANTHER" id="PTHR12001">
    <property type="entry name" value="GERANYLGERANYL PYROPHOSPHATE SYNTHASE"/>
    <property type="match status" value="1"/>
</dbReference>
<evidence type="ECO:0000256" key="3">
    <source>
        <dbReference type="ARBA" id="ARBA00022679"/>
    </source>
</evidence>
<dbReference type="GO" id="GO:0046872">
    <property type="term" value="F:metal ion binding"/>
    <property type="evidence" value="ECO:0007669"/>
    <property type="project" value="UniProtKB-KW"/>
</dbReference>
<evidence type="ECO:0000313" key="7">
    <source>
        <dbReference type="EMBL" id="MAH64072.1"/>
    </source>
</evidence>
<dbReference type="GO" id="GO:0008299">
    <property type="term" value="P:isoprenoid biosynthetic process"/>
    <property type="evidence" value="ECO:0007669"/>
    <property type="project" value="InterPro"/>
</dbReference>
<keyword evidence="3 6" id="KW-0808">Transferase</keyword>
<gene>
    <name evidence="7" type="ORF">CMN54_11635</name>
</gene>
<dbReference type="EMBL" id="NZEX01000131">
    <property type="protein sequence ID" value="MAH64072.1"/>
    <property type="molecule type" value="Genomic_DNA"/>
</dbReference>
<accession>A0A2D6YLR1</accession>
<organism evidence="7 8">
    <name type="scientific">SAR324 cluster bacterium</name>
    <dbReference type="NCBI Taxonomy" id="2024889"/>
    <lineage>
        <taxon>Bacteria</taxon>
        <taxon>Deltaproteobacteria</taxon>
        <taxon>SAR324 cluster</taxon>
    </lineage>
</organism>
<evidence type="ECO:0000256" key="1">
    <source>
        <dbReference type="ARBA" id="ARBA00001946"/>
    </source>
</evidence>
<dbReference type="GO" id="GO:0004659">
    <property type="term" value="F:prenyltransferase activity"/>
    <property type="evidence" value="ECO:0007669"/>
    <property type="project" value="InterPro"/>
</dbReference>
<dbReference type="InterPro" id="IPR000092">
    <property type="entry name" value="Polyprenyl_synt"/>
</dbReference>
<comment type="caution">
    <text evidence="7">The sequence shown here is derived from an EMBL/GenBank/DDBJ whole genome shotgun (WGS) entry which is preliminary data.</text>
</comment>
<proteinExistence type="inferred from homology"/>
<name>A0A2D6YLR1_9DELT</name>
<comment type="similarity">
    <text evidence="2 6">Belongs to the FPP/GGPP synthase family.</text>
</comment>
<dbReference type="Proteomes" id="UP000226525">
    <property type="component" value="Unassembled WGS sequence"/>
</dbReference>
<dbReference type="Gene3D" id="1.10.600.10">
    <property type="entry name" value="Farnesyl Diphosphate Synthase"/>
    <property type="match status" value="1"/>
</dbReference>
<evidence type="ECO:0000256" key="2">
    <source>
        <dbReference type="ARBA" id="ARBA00006706"/>
    </source>
</evidence>
<comment type="cofactor">
    <cofactor evidence="1">
        <name>Mg(2+)</name>
        <dbReference type="ChEBI" id="CHEBI:18420"/>
    </cofactor>
</comment>
<evidence type="ECO:0000256" key="4">
    <source>
        <dbReference type="ARBA" id="ARBA00022723"/>
    </source>
</evidence>
<dbReference type="InterPro" id="IPR008949">
    <property type="entry name" value="Isoprenoid_synthase_dom_sf"/>
</dbReference>
<protein>
    <submittedName>
        <fullName evidence="7">Polyprenyl synthetase</fullName>
    </submittedName>
</protein>
<keyword evidence="4" id="KW-0479">Metal-binding</keyword>
<sequence>MSDSSPLLFDSEIQKINSAIKTNLQGPVPFLSDIIRYLIDSHYTPHRSFLLLRCFELFQSEQPEAAYHTASTLELLHVASVLHRNITETNQTRRQMKSLDSLWGNEASLLLGDYLLSISFQILTRLEQIDILQCVSWATRSIARGQMLEVSERAVQGDPEKCLQVYSEKDASLLAAAAKCGAIWGGANRNFQEQLMTFGEKWGVALVLKNDLQILDDPQRLHEKISSKLSFFPLIVWLGDLKGAELEEWQKKIDKPSEKVILDLKGKLNRGPKEKTLLVMQKFLGEARKILFQFPDFEIRKLHEASFSQFRTQNA</sequence>
<dbReference type="Pfam" id="PF00348">
    <property type="entry name" value="polyprenyl_synt"/>
    <property type="match status" value="1"/>
</dbReference>
<evidence type="ECO:0000256" key="6">
    <source>
        <dbReference type="RuleBase" id="RU004466"/>
    </source>
</evidence>
<dbReference type="SUPFAM" id="SSF48576">
    <property type="entry name" value="Terpenoid synthases"/>
    <property type="match status" value="1"/>
</dbReference>
<keyword evidence="5" id="KW-0460">Magnesium</keyword>
<dbReference type="PANTHER" id="PTHR12001:SF69">
    <property type="entry name" value="ALL TRANS-POLYPRENYL-DIPHOSPHATE SYNTHASE PDSS1"/>
    <property type="match status" value="1"/>
</dbReference>
<evidence type="ECO:0000313" key="8">
    <source>
        <dbReference type="Proteomes" id="UP000226525"/>
    </source>
</evidence>
<reference evidence="8" key="1">
    <citation type="submission" date="2017-09" db="EMBL/GenBank/DDBJ databases">
        <title>The Reconstruction of 2,631 Draft Metagenome-Assembled Genomes from the Global Oceans.</title>
        <authorList>
            <person name="Tully B.J."/>
            <person name="Graham E.D."/>
            <person name="Heidelberg J.F."/>
        </authorList>
    </citation>
    <scope>NUCLEOTIDE SEQUENCE [LARGE SCALE GENOMIC DNA]</scope>
</reference>
<evidence type="ECO:0000256" key="5">
    <source>
        <dbReference type="ARBA" id="ARBA00022842"/>
    </source>
</evidence>